<evidence type="ECO:0000313" key="2">
    <source>
        <dbReference type="Proteomes" id="UP000262210"/>
    </source>
</evidence>
<accession>A0A9C7QY29</accession>
<sequence length="132" mass="14692">MDNQTIEFGFDTIAMKDDAGTSLTELQSHYKIDGVEVWKNYVELYKFSEGESFGNHSVSMLEIPIDAAGKPLPTDVYMQIHGLNERTLFSAVIYVHGECVGFQNIVGGTVRQRDGVWGPTVQANYTRLIISA</sequence>
<dbReference type="Proteomes" id="UP000262210">
    <property type="component" value="Unassembled WGS sequence"/>
</dbReference>
<protein>
    <submittedName>
        <fullName evidence="1">Uncharacterized protein</fullName>
    </submittedName>
</protein>
<comment type="caution">
    <text evidence="1">The sequence shown here is derived from an EMBL/GenBank/DDBJ whole genome shotgun (WGS) entry which is preliminary data.</text>
</comment>
<dbReference type="AlphaFoldDB" id="A0A9C7QY29"/>
<evidence type="ECO:0000313" key="1">
    <source>
        <dbReference type="EMBL" id="HCK02243.1"/>
    </source>
</evidence>
<proteinExistence type="predicted"/>
<organism evidence="1 2">
    <name type="scientific">Serratia grimesii</name>
    <dbReference type="NCBI Taxonomy" id="82995"/>
    <lineage>
        <taxon>Bacteria</taxon>
        <taxon>Pseudomonadati</taxon>
        <taxon>Pseudomonadota</taxon>
        <taxon>Gammaproteobacteria</taxon>
        <taxon>Enterobacterales</taxon>
        <taxon>Yersiniaceae</taxon>
        <taxon>Serratia</taxon>
    </lineage>
</organism>
<gene>
    <name evidence="1" type="ORF">DHV72_19795</name>
</gene>
<reference evidence="1 2" key="1">
    <citation type="journal article" date="2018" name="Nat. Biotechnol.">
        <title>A standardized bacterial taxonomy based on genome phylogeny substantially revises the tree of life.</title>
        <authorList>
            <person name="Parks D.H."/>
            <person name="Chuvochina M."/>
            <person name="Waite D.W."/>
            <person name="Rinke C."/>
            <person name="Skarshewski A."/>
            <person name="Chaumeil P.A."/>
            <person name="Hugenholtz P."/>
        </authorList>
    </citation>
    <scope>NUCLEOTIDE SEQUENCE [LARGE SCALE GENOMIC DNA]</scope>
    <source>
        <strain evidence="1">UBA11264</strain>
    </source>
</reference>
<dbReference type="EMBL" id="DPSM01000028">
    <property type="protein sequence ID" value="HCK02243.1"/>
    <property type="molecule type" value="Genomic_DNA"/>
</dbReference>
<name>A0A9C7QY29_9GAMM</name>
<dbReference type="RefSeq" id="WP_278431809.1">
    <property type="nucleotide sequence ID" value="NZ_DPSM01000028.1"/>
</dbReference>